<gene>
    <name evidence="1" type="ORF">SAMN05216360_10731</name>
</gene>
<name>A0A1H0A231_9HYPH</name>
<evidence type="ECO:0000313" key="1">
    <source>
        <dbReference type="EMBL" id="SDN27251.1"/>
    </source>
</evidence>
<organism evidence="1 2">
    <name type="scientific">Methylobacterium phyllostachyos</name>
    <dbReference type="NCBI Taxonomy" id="582672"/>
    <lineage>
        <taxon>Bacteria</taxon>
        <taxon>Pseudomonadati</taxon>
        <taxon>Pseudomonadota</taxon>
        <taxon>Alphaproteobacteria</taxon>
        <taxon>Hyphomicrobiales</taxon>
        <taxon>Methylobacteriaceae</taxon>
        <taxon>Methylobacterium</taxon>
    </lineage>
</organism>
<accession>A0A1H0A231</accession>
<dbReference type="Proteomes" id="UP000198704">
    <property type="component" value="Unassembled WGS sequence"/>
</dbReference>
<evidence type="ECO:0000313" key="2">
    <source>
        <dbReference type="Proteomes" id="UP000198704"/>
    </source>
</evidence>
<dbReference type="RefSeq" id="WP_167627696.1">
    <property type="nucleotide sequence ID" value="NZ_FNHS01000007.1"/>
</dbReference>
<sequence length="79" mass="8381">MLRLVHRFAVDETAEASALGRGVRLSSLTMTGTVSAGLGTVAESNSVDGIRSQVSFTRACHLKTRGCPPRIPTMGSSYR</sequence>
<reference evidence="2" key="1">
    <citation type="submission" date="2016-10" db="EMBL/GenBank/DDBJ databases">
        <authorList>
            <person name="Varghese N."/>
            <person name="Submissions S."/>
        </authorList>
    </citation>
    <scope>NUCLEOTIDE SEQUENCE [LARGE SCALE GENOMIC DNA]</scope>
    <source>
        <strain evidence="2">BL47</strain>
    </source>
</reference>
<proteinExistence type="predicted"/>
<protein>
    <submittedName>
        <fullName evidence="1">Uncharacterized protein</fullName>
    </submittedName>
</protein>
<dbReference type="EMBL" id="FNHS01000007">
    <property type="protein sequence ID" value="SDN27251.1"/>
    <property type="molecule type" value="Genomic_DNA"/>
</dbReference>
<dbReference type="AlphaFoldDB" id="A0A1H0A231"/>
<keyword evidence="2" id="KW-1185">Reference proteome</keyword>